<protein>
    <submittedName>
        <fullName evidence="4">HIT domain-containing protein</fullName>
    </submittedName>
</protein>
<dbReference type="PROSITE" id="PS51084">
    <property type="entry name" value="HIT_2"/>
    <property type="match status" value="1"/>
</dbReference>
<dbReference type="RefSeq" id="WP_315625341.1">
    <property type="nucleotide sequence ID" value="NZ_JAUHMF010000002.1"/>
</dbReference>
<feature type="short sequence motif" description="Histidine triad motif" evidence="2">
    <location>
        <begin position="118"/>
        <end position="122"/>
    </location>
</feature>
<evidence type="ECO:0000313" key="5">
    <source>
        <dbReference type="Proteomes" id="UP001254165"/>
    </source>
</evidence>
<dbReference type="PANTHER" id="PTHR42997">
    <property type="entry name" value="HIT FAMILY HYDROLASE"/>
    <property type="match status" value="1"/>
</dbReference>
<proteinExistence type="predicted"/>
<organism evidence="4 5">
    <name type="scientific">Thermanaerothrix solaris</name>
    <dbReference type="NCBI Taxonomy" id="3058434"/>
    <lineage>
        <taxon>Bacteria</taxon>
        <taxon>Bacillati</taxon>
        <taxon>Chloroflexota</taxon>
        <taxon>Anaerolineae</taxon>
        <taxon>Anaerolineales</taxon>
        <taxon>Anaerolineaceae</taxon>
        <taxon>Thermanaerothrix</taxon>
    </lineage>
</organism>
<dbReference type="InterPro" id="IPR036265">
    <property type="entry name" value="HIT-like_sf"/>
</dbReference>
<comment type="caution">
    <text evidence="4">The sequence shown here is derived from an EMBL/GenBank/DDBJ whole genome shotgun (WGS) entry which is preliminary data.</text>
</comment>
<dbReference type="Pfam" id="PF01230">
    <property type="entry name" value="HIT"/>
    <property type="match status" value="1"/>
</dbReference>
<evidence type="ECO:0000313" key="4">
    <source>
        <dbReference type="EMBL" id="MDT8898677.1"/>
    </source>
</evidence>
<dbReference type="InterPro" id="IPR052908">
    <property type="entry name" value="AP-4-A_phosphorylase"/>
</dbReference>
<feature type="domain" description="HIT" evidence="3">
    <location>
        <begin position="23"/>
        <end position="133"/>
    </location>
</feature>
<keyword evidence="1" id="KW-0547">Nucleotide-binding</keyword>
<dbReference type="Gene3D" id="3.30.428.10">
    <property type="entry name" value="HIT-like"/>
    <property type="match status" value="1"/>
</dbReference>
<dbReference type="InterPro" id="IPR011146">
    <property type="entry name" value="HIT-like"/>
</dbReference>
<sequence>MERLWSPWRSQYIEQNNRSQGCVFCEAVQQPDSDQNLIIARGCFAFVILNRFPYTSGHLMVVPYQHVSSLEALDAPTRTEIFDLITASVQVIREVYRPEGFNIGANIGTAAGAGIADHVHFHVVPRWAGDTNFMSTLAGTRVLPEALEDTYRRLREGWERLFSPGAPREQDR</sequence>
<dbReference type="InterPro" id="IPR039383">
    <property type="entry name" value="FHIT"/>
</dbReference>
<accession>A0ABU3NPE2</accession>
<name>A0ABU3NPE2_9CHLR</name>
<dbReference type="PANTHER" id="PTHR42997:SF1">
    <property type="entry name" value="AP-4-A PHOSPHORYLASE"/>
    <property type="match status" value="1"/>
</dbReference>
<dbReference type="Proteomes" id="UP001254165">
    <property type="component" value="Unassembled WGS sequence"/>
</dbReference>
<keyword evidence="5" id="KW-1185">Reference proteome</keyword>
<evidence type="ECO:0000256" key="1">
    <source>
        <dbReference type="ARBA" id="ARBA00022741"/>
    </source>
</evidence>
<dbReference type="CDD" id="cd01275">
    <property type="entry name" value="FHIT"/>
    <property type="match status" value="1"/>
</dbReference>
<evidence type="ECO:0000256" key="2">
    <source>
        <dbReference type="PROSITE-ProRule" id="PRU00464"/>
    </source>
</evidence>
<dbReference type="EMBL" id="JAUHMF010000002">
    <property type="protein sequence ID" value="MDT8898677.1"/>
    <property type="molecule type" value="Genomic_DNA"/>
</dbReference>
<dbReference type="SUPFAM" id="SSF54197">
    <property type="entry name" value="HIT-like"/>
    <property type="match status" value="1"/>
</dbReference>
<reference evidence="4 5" key="1">
    <citation type="submission" date="2023-07" db="EMBL/GenBank/DDBJ databases">
        <title>Novel species of Thermanaerothrix with wide hydrolytic capabilities.</title>
        <authorList>
            <person name="Zayulina K.S."/>
            <person name="Podosokorskaya O.A."/>
            <person name="Elcheninov A.G."/>
        </authorList>
    </citation>
    <scope>NUCLEOTIDE SEQUENCE [LARGE SCALE GENOMIC DNA]</scope>
    <source>
        <strain evidence="4 5">4228-RoL</strain>
    </source>
</reference>
<evidence type="ECO:0000259" key="3">
    <source>
        <dbReference type="PROSITE" id="PS51084"/>
    </source>
</evidence>
<gene>
    <name evidence="4" type="ORF">QYE77_10385</name>
</gene>